<dbReference type="InterPro" id="IPR050298">
    <property type="entry name" value="Gram-neg_bact_OMP"/>
</dbReference>
<comment type="subunit">
    <text evidence="2">Homotrimer.</text>
</comment>
<evidence type="ECO:0000256" key="1">
    <source>
        <dbReference type="ARBA" id="ARBA00004571"/>
    </source>
</evidence>
<dbReference type="Pfam" id="PF13609">
    <property type="entry name" value="Porin_4"/>
    <property type="match status" value="1"/>
</dbReference>
<feature type="domain" description="Porin" evidence="12">
    <location>
        <begin position="24"/>
        <end position="338"/>
    </location>
</feature>
<reference evidence="13" key="1">
    <citation type="submission" date="2022-09" db="EMBL/GenBank/DDBJ databases">
        <title>Intensive care unit water sources are persistently colonized with multi-drug resistant bacteria and are the site of extensive horizontal gene transfer of antibiotic resistance genes.</title>
        <authorList>
            <person name="Diorio-Toth L."/>
        </authorList>
    </citation>
    <scope>NUCLEOTIDE SEQUENCE</scope>
    <source>
        <strain evidence="13">GD03843</strain>
    </source>
</reference>
<keyword evidence="4" id="KW-1134">Transmembrane beta strand</keyword>
<dbReference type="InterPro" id="IPR023614">
    <property type="entry name" value="Porin_dom_sf"/>
</dbReference>
<dbReference type="AlphaFoldDB" id="A0AA42LN08"/>
<dbReference type="EMBL" id="JAOCDZ010000001">
    <property type="protein sequence ID" value="MDH0734292.1"/>
    <property type="molecule type" value="Genomic_DNA"/>
</dbReference>
<keyword evidence="5" id="KW-0812">Transmembrane</keyword>
<evidence type="ECO:0000256" key="8">
    <source>
        <dbReference type="ARBA" id="ARBA00023114"/>
    </source>
</evidence>
<dbReference type="Gene3D" id="2.40.160.10">
    <property type="entry name" value="Porin"/>
    <property type="match status" value="1"/>
</dbReference>
<evidence type="ECO:0000256" key="5">
    <source>
        <dbReference type="ARBA" id="ARBA00022692"/>
    </source>
</evidence>
<evidence type="ECO:0000259" key="12">
    <source>
        <dbReference type="Pfam" id="PF13609"/>
    </source>
</evidence>
<name>A0AA42LN08_9BURK</name>
<dbReference type="InterPro" id="IPR033900">
    <property type="entry name" value="Gram_neg_porin_domain"/>
</dbReference>
<feature type="signal peptide" evidence="11">
    <location>
        <begin position="1"/>
        <end position="31"/>
    </location>
</feature>
<dbReference type="RefSeq" id="WP_259251234.1">
    <property type="nucleotide sequence ID" value="NZ_JAOCDZ010000001.1"/>
</dbReference>
<evidence type="ECO:0000256" key="3">
    <source>
        <dbReference type="ARBA" id="ARBA00022448"/>
    </source>
</evidence>
<evidence type="ECO:0000256" key="11">
    <source>
        <dbReference type="SAM" id="SignalP"/>
    </source>
</evidence>
<keyword evidence="10" id="KW-0998">Cell outer membrane</keyword>
<feature type="chain" id="PRO_5041399689" evidence="11">
    <location>
        <begin position="32"/>
        <end position="358"/>
    </location>
</feature>
<dbReference type="SUPFAM" id="SSF56935">
    <property type="entry name" value="Porins"/>
    <property type="match status" value="1"/>
</dbReference>
<dbReference type="CDD" id="cd00342">
    <property type="entry name" value="gram_neg_porins"/>
    <property type="match status" value="1"/>
</dbReference>
<gene>
    <name evidence="13" type="ORF">N5D93_00620</name>
</gene>
<evidence type="ECO:0000256" key="7">
    <source>
        <dbReference type="ARBA" id="ARBA00023065"/>
    </source>
</evidence>
<keyword evidence="7" id="KW-0406">Ion transport</keyword>
<evidence type="ECO:0000313" key="14">
    <source>
        <dbReference type="Proteomes" id="UP001161094"/>
    </source>
</evidence>
<evidence type="ECO:0000256" key="6">
    <source>
        <dbReference type="ARBA" id="ARBA00022729"/>
    </source>
</evidence>
<dbReference type="Proteomes" id="UP001161094">
    <property type="component" value="Unassembled WGS sequence"/>
</dbReference>
<keyword evidence="9" id="KW-0472">Membrane</keyword>
<organism evidence="13 14">
    <name type="scientific">Achromobacter spanius</name>
    <dbReference type="NCBI Taxonomy" id="217203"/>
    <lineage>
        <taxon>Bacteria</taxon>
        <taxon>Pseudomonadati</taxon>
        <taxon>Pseudomonadota</taxon>
        <taxon>Betaproteobacteria</taxon>
        <taxon>Burkholderiales</taxon>
        <taxon>Alcaligenaceae</taxon>
        <taxon>Achromobacter</taxon>
    </lineage>
</organism>
<evidence type="ECO:0000313" key="13">
    <source>
        <dbReference type="EMBL" id="MDH0734292.1"/>
    </source>
</evidence>
<dbReference type="PANTHER" id="PTHR34501">
    <property type="entry name" value="PROTEIN YDDL-RELATED"/>
    <property type="match status" value="1"/>
</dbReference>
<evidence type="ECO:0000256" key="10">
    <source>
        <dbReference type="ARBA" id="ARBA00023237"/>
    </source>
</evidence>
<proteinExistence type="predicted"/>
<dbReference type="GO" id="GO:0015288">
    <property type="term" value="F:porin activity"/>
    <property type="evidence" value="ECO:0007669"/>
    <property type="project" value="UniProtKB-KW"/>
</dbReference>
<comment type="caution">
    <text evidence="13">The sequence shown here is derived from an EMBL/GenBank/DDBJ whole genome shotgun (WGS) entry which is preliminary data.</text>
</comment>
<keyword evidence="8" id="KW-0626">Porin</keyword>
<accession>A0AA42LN08</accession>
<sequence>MTQYSPRRAVSVGLAVAFASLAPIVTHTVHATPAVEASSITLYGLIDMGFRSDTNDHATKLSVDSGISSQSRWGLRGVEDLGNGLAATFQLESGFNGDNGTNTQGRLFGRQATVGLKGGFGEVRVGRQVVFGYAWTPFVASPFGVSWSRNSIGNTFGYKSGDFGVDGRISNSVLYFTPAWNGLEAGIGYSFSPDAEQGFRTADNDRVVTAGLRYGHGPLKLAATYEQLNASNLTPARRDAKNLQLAAAYDFEILKLHAGYNEQRDINLNPAPGYVAAGGDRDRVYTFGVSVPAGRGRVMASYQHAVLSQASGVGVAYQHYLSKRTNLYVLFNDTDTRDHTTGDDISRRQFGVGIQHSF</sequence>
<keyword evidence="6 11" id="KW-0732">Signal</keyword>
<keyword evidence="3" id="KW-0813">Transport</keyword>
<evidence type="ECO:0000256" key="2">
    <source>
        <dbReference type="ARBA" id="ARBA00011233"/>
    </source>
</evidence>
<dbReference type="GO" id="GO:0009279">
    <property type="term" value="C:cell outer membrane"/>
    <property type="evidence" value="ECO:0007669"/>
    <property type="project" value="UniProtKB-SubCell"/>
</dbReference>
<dbReference type="GO" id="GO:0006811">
    <property type="term" value="P:monoatomic ion transport"/>
    <property type="evidence" value="ECO:0007669"/>
    <property type="project" value="UniProtKB-KW"/>
</dbReference>
<dbReference type="GO" id="GO:0046930">
    <property type="term" value="C:pore complex"/>
    <property type="evidence" value="ECO:0007669"/>
    <property type="project" value="UniProtKB-KW"/>
</dbReference>
<comment type="subcellular location">
    <subcellularLocation>
        <location evidence="1">Cell outer membrane</location>
        <topology evidence="1">Multi-pass membrane protein</topology>
    </subcellularLocation>
</comment>
<evidence type="ECO:0000256" key="9">
    <source>
        <dbReference type="ARBA" id="ARBA00023136"/>
    </source>
</evidence>
<dbReference type="PANTHER" id="PTHR34501:SF9">
    <property type="entry name" value="MAJOR OUTER MEMBRANE PROTEIN P.IA"/>
    <property type="match status" value="1"/>
</dbReference>
<protein>
    <submittedName>
        <fullName evidence="13">Porin</fullName>
    </submittedName>
</protein>
<evidence type="ECO:0000256" key="4">
    <source>
        <dbReference type="ARBA" id="ARBA00022452"/>
    </source>
</evidence>